<proteinExistence type="inferred from homology"/>
<keyword evidence="2" id="KW-0963">Cytoplasm</keyword>
<dbReference type="RefSeq" id="WP_161084330.1">
    <property type="nucleotide sequence ID" value="NZ_WWCX01000023.1"/>
</dbReference>
<dbReference type="Proteomes" id="UP000447355">
    <property type="component" value="Unassembled WGS sequence"/>
</dbReference>
<evidence type="ECO:0000256" key="2">
    <source>
        <dbReference type="RuleBase" id="RU368102"/>
    </source>
</evidence>
<dbReference type="GO" id="GO:0016746">
    <property type="term" value="F:acyltransferase activity"/>
    <property type="evidence" value="ECO:0007669"/>
    <property type="project" value="UniProtKB-UniRule"/>
</dbReference>
<comment type="caution">
    <text evidence="3">The sequence shown here is derived from an EMBL/GenBank/DDBJ whole genome shotgun (WGS) entry which is preliminary data.</text>
</comment>
<keyword evidence="2" id="KW-0204">Cytolysis</keyword>
<dbReference type="GO" id="GO:0031640">
    <property type="term" value="P:killing of cells of another organism"/>
    <property type="evidence" value="ECO:0007669"/>
    <property type="project" value="UniProtKB-KW"/>
</dbReference>
<protein>
    <recommendedName>
        <fullName evidence="2">RTX toxin-activating lysine-acyltransferase</fullName>
        <ecNumber evidence="2">2.3.1.-</ecNumber>
    </recommendedName>
</protein>
<comment type="subcellular location">
    <subcellularLocation>
        <location evidence="2">Cytoplasm</location>
    </subcellularLocation>
</comment>
<dbReference type="AlphaFoldDB" id="A0A845GRJ0"/>
<dbReference type="Pfam" id="PF02794">
    <property type="entry name" value="HlyC"/>
    <property type="match status" value="1"/>
</dbReference>
<sequence length="284" mass="33644">MQSYLNVFFDENCYQKDFPCQLGAAAYVYALNKKRRSISISSFFKSISLAINQRRILFCYFNGEIDCLHIWAYLNCDAEDKVLISHFASFDISDWSSGHNLWLVDSVSVSGENIMRNRPVLRHVIRRKVLIKRLKGRNALVVAASKKNEAAAYIRKYVGDELRLQDNSNFLKIGNICILLAQCERYRFLKMEYIEKKIFSFIFDNRNIIFYNEDGMVVGCVFWSEKNFLGEFVEMEIEEIIAPFGNLIYMWKHLREFVGDKYKKITYVRYKKNNVDYRFERILK</sequence>
<organism evidence="3 4">
    <name type="scientific">Duganella vulcania</name>
    <dbReference type="NCBI Taxonomy" id="2692166"/>
    <lineage>
        <taxon>Bacteria</taxon>
        <taxon>Pseudomonadati</taxon>
        <taxon>Pseudomonadota</taxon>
        <taxon>Betaproteobacteria</taxon>
        <taxon>Burkholderiales</taxon>
        <taxon>Oxalobacteraceae</taxon>
        <taxon>Telluria group</taxon>
        <taxon>Duganella</taxon>
    </lineage>
</organism>
<evidence type="ECO:0000256" key="1">
    <source>
        <dbReference type="ARBA" id="ARBA00005686"/>
    </source>
</evidence>
<evidence type="ECO:0000313" key="4">
    <source>
        <dbReference type="Proteomes" id="UP000447355"/>
    </source>
</evidence>
<keyword evidence="2 3" id="KW-0808">Transferase</keyword>
<accession>A0A845GRJ0</accession>
<dbReference type="InterPro" id="IPR003996">
    <property type="entry name" value="RTX_toxin-activating_protC_bac"/>
</dbReference>
<comment type="similarity">
    <text evidence="1 2">Belongs to the RTX toxin acyltransferase family.</text>
</comment>
<dbReference type="EMBL" id="WWCX01000023">
    <property type="protein sequence ID" value="MYM95199.1"/>
    <property type="molecule type" value="Genomic_DNA"/>
</dbReference>
<keyword evidence="2 3" id="KW-0012">Acyltransferase</keyword>
<name>A0A845GRJ0_9BURK</name>
<evidence type="ECO:0000313" key="3">
    <source>
        <dbReference type="EMBL" id="MYM95199.1"/>
    </source>
</evidence>
<dbReference type="EC" id="2.3.1.-" evidence="2"/>
<dbReference type="GO" id="GO:0005737">
    <property type="term" value="C:cytoplasm"/>
    <property type="evidence" value="ECO:0007669"/>
    <property type="project" value="UniProtKB-SubCell"/>
</dbReference>
<dbReference type="GO" id="GO:0009404">
    <property type="term" value="P:toxin metabolic process"/>
    <property type="evidence" value="ECO:0007669"/>
    <property type="project" value="UniProtKB-UniRule"/>
</dbReference>
<comment type="function">
    <text evidence="2">Involved in fatty acylation of protoxin at internal lysine residues, thereby converting it to the active toxin.</text>
</comment>
<gene>
    <name evidence="3" type="ORF">GTP90_15125</name>
</gene>
<reference evidence="3" key="1">
    <citation type="submission" date="2019-12" db="EMBL/GenBank/DDBJ databases">
        <title>Novel species isolated from a subtropical stream in China.</title>
        <authorList>
            <person name="Lu H."/>
        </authorList>
    </citation>
    <scope>NUCLEOTIDE SEQUENCE [LARGE SCALE GENOMIC DNA]</scope>
    <source>
        <strain evidence="3">FT81W</strain>
    </source>
</reference>